<feature type="domain" description="HTH cro/C1-type" evidence="1">
    <location>
        <begin position="8"/>
        <end position="61"/>
    </location>
</feature>
<dbReference type="Gene3D" id="1.25.40.10">
    <property type="entry name" value="Tetratricopeptide repeat domain"/>
    <property type="match status" value="1"/>
</dbReference>
<dbReference type="EMBL" id="AODE01000032">
    <property type="protein sequence ID" value="EUJ26328.1"/>
    <property type="molecule type" value="Genomic_DNA"/>
</dbReference>
<dbReference type="InterPro" id="IPR011990">
    <property type="entry name" value="TPR-like_helical_dom_sf"/>
</dbReference>
<dbReference type="Proteomes" id="UP000019254">
    <property type="component" value="Unassembled WGS sequence"/>
</dbReference>
<keyword evidence="3" id="KW-1185">Reference proteome</keyword>
<dbReference type="InterPro" id="IPR053163">
    <property type="entry name" value="HTH-type_regulator_Rgg"/>
</dbReference>
<dbReference type="NCBIfam" id="TIGR01716">
    <property type="entry name" value="RGG_Cterm"/>
    <property type="match status" value="1"/>
</dbReference>
<accession>W7C1B9</accession>
<dbReference type="CDD" id="cd00093">
    <property type="entry name" value="HTH_XRE"/>
    <property type="match status" value="1"/>
</dbReference>
<dbReference type="AlphaFoldDB" id="W7C1B9"/>
<dbReference type="STRING" id="1265820.PCORN_15126"/>
<dbReference type="PANTHER" id="PTHR37038">
    <property type="entry name" value="TRANSCRIPTIONAL REGULATOR-RELATED"/>
    <property type="match status" value="1"/>
</dbReference>
<reference evidence="2 3" key="1">
    <citation type="journal article" date="2014" name="Int. J. Syst. Evol. Microbiol.">
        <title>Listeria floridensis sp. nov., Listeria aquatica sp. nov., Listeria cornellensis sp. nov., Listeria riparia sp. nov. and Listeria grandensis sp. nov., from agricultural and natural environments.</title>
        <authorList>
            <person name="den Bakker H.C."/>
            <person name="Warchocki S."/>
            <person name="Wright E.M."/>
            <person name="Allred A.F."/>
            <person name="Ahlstrom C."/>
            <person name="Manuel C.S."/>
            <person name="Stasiewicz M.J."/>
            <person name="Burrell A."/>
            <person name="Roof S."/>
            <person name="Strawn L."/>
            <person name="Fortes E.D."/>
            <person name="Nightingale K.K."/>
            <person name="Kephart D."/>
            <person name="Wiedmann M."/>
        </authorList>
    </citation>
    <scope>NUCLEOTIDE SEQUENCE [LARGE SCALE GENOMIC DNA]</scope>
    <source>
        <strain evidence="3">FSL F6-969</strain>
    </source>
</reference>
<dbReference type="InterPro" id="IPR010982">
    <property type="entry name" value="Lambda_DNA-bd_dom_sf"/>
</dbReference>
<dbReference type="InterPro" id="IPR010057">
    <property type="entry name" value="Transcription_activator_Rgg_C"/>
</dbReference>
<proteinExistence type="predicted"/>
<dbReference type="PATRIC" id="fig|1265820.5.peg.2996"/>
<dbReference type="Pfam" id="PF21259">
    <property type="entry name" value="Rgg_C"/>
    <property type="match status" value="1"/>
</dbReference>
<evidence type="ECO:0000259" key="1">
    <source>
        <dbReference type="PROSITE" id="PS50943"/>
    </source>
</evidence>
<dbReference type="Pfam" id="PF01381">
    <property type="entry name" value="HTH_3"/>
    <property type="match status" value="1"/>
</dbReference>
<dbReference type="PANTHER" id="PTHR37038:SF12">
    <property type="entry name" value="TRANSCRIPTIONAL REGULATOR"/>
    <property type="match status" value="1"/>
</dbReference>
<dbReference type="SMART" id="SM00530">
    <property type="entry name" value="HTH_XRE"/>
    <property type="match status" value="1"/>
</dbReference>
<comment type="caution">
    <text evidence="2">The sequence shown here is derived from an EMBL/GenBank/DDBJ whole genome shotgun (WGS) entry which is preliminary data.</text>
</comment>
<dbReference type="OrthoDB" id="34624at2"/>
<dbReference type="RefSeq" id="WP_036081467.1">
    <property type="nucleotide sequence ID" value="NZ_AODE01000032.1"/>
</dbReference>
<evidence type="ECO:0000313" key="2">
    <source>
        <dbReference type="EMBL" id="EUJ26328.1"/>
    </source>
</evidence>
<dbReference type="InterPro" id="IPR001387">
    <property type="entry name" value="Cro/C1-type_HTH"/>
</dbReference>
<evidence type="ECO:0000313" key="3">
    <source>
        <dbReference type="Proteomes" id="UP000019254"/>
    </source>
</evidence>
<gene>
    <name evidence="2" type="ORF">PCORN_15126</name>
</gene>
<dbReference type="GO" id="GO:0003677">
    <property type="term" value="F:DNA binding"/>
    <property type="evidence" value="ECO:0007669"/>
    <property type="project" value="InterPro"/>
</dbReference>
<name>W7C1B9_9LIST</name>
<dbReference type="PROSITE" id="PS50943">
    <property type="entry name" value="HTH_CROC1"/>
    <property type="match status" value="1"/>
</dbReference>
<dbReference type="SUPFAM" id="SSF47413">
    <property type="entry name" value="lambda repressor-like DNA-binding domains"/>
    <property type="match status" value="1"/>
</dbReference>
<organism evidence="2 3">
    <name type="scientific">Listeria cornellensis FSL F6-0969</name>
    <dbReference type="NCBI Taxonomy" id="1265820"/>
    <lineage>
        <taxon>Bacteria</taxon>
        <taxon>Bacillati</taxon>
        <taxon>Bacillota</taxon>
        <taxon>Bacilli</taxon>
        <taxon>Bacillales</taxon>
        <taxon>Listeriaceae</taxon>
        <taxon>Listeria</taxon>
    </lineage>
</organism>
<sequence>MTSYGKTLKQIRINKGLTQKDVAENIISHSFYAKVERDDSNIAADRLLDILDRLNMEGDEFLFIHNGYNEPYKRTLRQDLLQTFFKNDTEKMTQLRAEIDLKFRETDDFFYQLLSIDTYCIIQKLNDEPIDVALIEPLKNYLFDTETWGHYEAMLFTNNMFIFDIETNLMFANKLLKNLKQYEQYSLHERHILTALINLTILCIDNDYTHETDYYLKLLSTRKKNPKFLYERNITLFLNGICLIRDDQVTEGRAKSERAIQILNTLNMTNNAKRYQKYLDNYLNR</sequence>
<protein>
    <recommendedName>
        <fullName evidence="1">HTH cro/C1-type domain-containing protein</fullName>
    </recommendedName>
</protein>